<feature type="domain" description="Myb-like" evidence="4">
    <location>
        <begin position="41"/>
        <end position="84"/>
    </location>
</feature>
<dbReference type="InterPro" id="IPR017930">
    <property type="entry name" value="Myb_dom"/>
</dbReference>
<keyword evidence="2" id="KW-0539">Nucleus</keyword>
<feature type="domain" description="HTH myb-type" evidence="5">
    <location>
        <begin position="39"/>
        <end position="84"/>
    </location>
</feature>
<feature type="domain" description="HTH myb-type" evidence="5">
    <location>
        <begin position="85"/>
        <end position="139"/>
    </location>
</feature>
<dbReference type="CDD" id="cd00167">
    <property type="entry name" value="SANT"/>
    <property type="match status" value="2"/>
</dbReference>
<dbReference type="InterPro" id="IPR001005">
    <property type="entry name" value="SANT/Myb"/>
</dbReference>
<dbReference type="GO" id="GO:0000981">
    <property type="term" value="F:DNA-binding transcription factor activity, RNA polymerase II-specific"/>
    <property type="evidence" value="ECO:0007669"/>
    <property type="project" value="TreeGrafter"/>
</dbReference>
<dbReference type="Pfam" id="PF00249">
    <property type="entry name" value="Myb_DNA-binding"/>
    <property type="match status" value="2"/>
</dbReference>
<protein>
    <submittedName>
        <fullName evidence="6">Uncharacterized protein</fullName>
    </submittedName>
</protein>
<feature type="compositionally biased region" description="Polar residues" evidence="3">
    <location>
        <begin position="154"/>
        <end position="168"/>
    </location>
</feature>
<accession>A0A9Q0FS77</accession>
<comment type="caution">
    <text evidence="6">The sequence shown here is derived from an EMBL/GenBank/DDBJ whole genome shotgun (WGS) entry which is preliminary data.</text>
</comment>
<evidence type="ECO:0000259" key="5">
    <source>
        <dbReference type="PROSITE" id="PS51294"/>
    </source>
</evidence>
<dbReference type="SMART" id="SM00717">
    <property type="entry name" value="SANT"/>
    <property type="match status" value="2"/>
</dbReference>
<evidence type="ECO:0000256" key="2">
    <source>
        <dbReference type="ARBA" id="ARBA00023242"/>
    </source>
</evidence>
<dbReference type="GO" id="GO:0000978">
    <property type="term" value="F:RNA polymerase II cis-regulatory region sequence-specific DNA binding"/>
    <property type="evidence" value="ECO:0007669"/>
    <property type="project" value="TreeGrafter"/>
</dbReference>
<reference evidence="6" key="2">
    <citation type="journal article" date="2023" name="Plants (Basel)">
        <title>Annotation of the Turnera subulata (Passifloraceae) Draft Genome Reveals the S-Locus Evolved after the Divergence of Turneroideae from Passifloroideae in a Stepwise Manner.</title>
        <authorList>
            <person name="Henning P.M."/>
            <person name="Roalson E.H."/>
            <person name="Mir W."/>
            <person name="McCubbin A.G."/>
            <person name="Shore J.S."/>
        </authorList>
    </citation>
    <scope>NUCLEOTIDE SEQUENCE</scope>
    <source>
        <strain evidence="6">F60SS</strain>
    </source>
</reference>
<evidence type="ECO:0000259" key="4">
    <source>
        <dbReference type="PROSITE" id="PS50090"/>
    </source>
</evidence>
<dbReference type="PROSITE" id="PS51294">
    <property type="entry name" value="HTH_MYB"/>
    <property type="match status" value="2"/>
</dbReference>
<feature type="region of interest" description="Disordered" evidence="3">
    <location>
        <begin position="1"/>
        <end position="35"/>
    </location>
</feature>
<evidence type="ECO:0000313" key="6">
    <source>
        <dbReference type="EMBL" id="KAJ4836558.1"/>
    </source>
</evidence>
<comment type="subcellular location">
    <subcellularLocation>
        <location evidence="1">Nucleus</location>
    </subcellularLocation>
</comment>
<name>A0A9Q0FS77_9ROSI</name>
<feature type="domain" description="Myb-like" evidence="4">
    <location>
        <begin position="85"/>
        <end position="135"/>
    </location>
</feature>
<dbReference type="OrthoDB" id="2143914at2759"/>
<evidence type="ECO:0000313" key="7">
    <source>
        <dbReference type="Proteomes" id="UP001141552"/>
    </source>
</evidence>
<dbReference type="SUPFAM" id="SSF46689">
    <property type="entry name" value="Homeodomain-like"/>
    <property type="match status" value="1"/>
</dbReference>
<evidence type="ECO:0000256" key="3">
    <source>
        <dbReference type="SAM" id="MobiDB-lite"/>
    </source>
</evidence>
<reference evidence="6" key="1">
    <citation type="submission" date="2022-02" db="EMBL/GenBank/DDBJ databases">
        <authorList>
            <person name="Henning P.M."/>
            <person name="McCubbin A.G."/>
            <person name="Shore J.S."/>
        </authorList>
    </citation>
    <scope>NUCLEOTIDE SEQUENCE</scope>
    <source>
        <strain evidence="6">F60SS</strain>
        <tissue evidence="6">Leaves</tissue>
    </source>
</reference>
<feature type="compositionally biased region" description="Acidic residues" evidence="3">
    <location>
        <begin position="1"/>
        <end position="12"/>
    </location>
</feature>
<keyword evidence="7" id="KW-1185">Reference proteome</keyword>
<dbReference type="PROSITE" id="PS50090">
    <property type="entry name" value="MYB_LIKE"/>
    <property type="match status" value="2"/>
</dbReference>
<dbReference type="Proteomes" id="UP001141552">
    <property type="component" value="Unassembled WGS sequence"/>
</dbReference>
<proteinExistence type="predicted"/>
<sequence length="397" mass="43113">MQNPTDDDDAPMGEEKQQQRASPAETGGGGGGCKVKGTRAWTAVEDTKLTELVERFGARNWGFIAQGIPGRPAKSCRLRWCNQLDPSLKRKPFSEEEDRIIISAHAKYGNKWAVIARLLPGRTDNSIKNHWNSTIRRRRNAGISGGLDHDSRNRTGASSEETLSSDANTVKAPEGRDVSMGDRLGQCVDKAQAADNGPDVHIHMKQVPHPRPSRHPVARVRAFSLYNPPGGPKMGPAFTRRIPAEGSLVQASNPCPLTGLCQSLENVPRETMVPLSCGYGCCATPGGKYSRSSLLGPEFVEYEELPPISSQELVSIATELNNIARIRSVLDNSSSRIQDNVTSYESSQVAANGSQMGIAEQLIGNGHRHFDGKDKLVGVITDTVSTKIPLQPFLMRA</sequence>
<feature type="region of interest" description="Disordered" evidence="3">
    <location>
        <begin position="141"/>
        <end position="181"/>
    </location>
</feature>
<gene>
    <name evidence="6" type="ORF">Tsubulata_013437</name>
</gene>
<dbReference type="Gene3D" id="1.10.10.60">
    <property type="entry name" value="Homeodomain-like"/>
    <property type="match status" value="2"/>
</dbReference>
<dbReference type="InterPro" id="IPR009057">
    <property type="entry name" value="Homeodomain-like_sf"/>
</dbReference>
<dbReference type="FunFam" id="1.10.10.60:FF:000344">
    <property type="entry name" value="Transcription factor MYB44"/>
    <property type="match status" value="1"/>
</dbReference>
<organism evidence="6 7">
    <name type="scientific">Turnera subulata</name>
    <dbReference type="NCBI Taxonomy" id="218843"/>
    <lineage>
        <taxon>Eukaryota</taxon>
        <taxon>Viridiplantae</taxon>
        <taxon>Streptophyta</taxon>
        <taxon>Embryophyta</taxon>
        <taxon>Tracheophyta</taxon>
        <taxon>Spermatophyta</taxon>
        <taxon>Magnoliopsida</taxon>
        <taxon>eudicotyledons</taxon>
        <taxon>Gunneridae</taxon>
        <taxon>Pentapetalae</taxon>
        <taxon>rosids</taxon>
        <taxon>fabids</taxon>
        <taxon>Malpighiales</taxon>
        <taxon>Passifloraceae</taxon>
        <taxon>Turnera</taxon>
    </lineage>
</organism>
<evidence type="ECO:0000256" key="1">
    <source>
        <dbReference type="ARBA" id="ARBA00004123"/>
    </source>
</evidence>
<dbReference type="AlphaFoldDB" id="A0A9Q0FS77"/>
<dbReference type="PANTHER" id="PTHR45614">
    <property type="entry name" value="MYB PROTEIN-RELATED"/>
    <property type="match status" value="1"/>
</dbReference>
<dbReference type="InterPro" id="IPR050560">
    <property type="entry name" value="MYB_TF"/>
</dbReference>
<dbReference type="PANTHER" id="PTHR45614:SF25">
    <property type="entry name" value="MYB PROTEIN"/>
    <property type="match status" value="1"/>
</dbReference>
<dbReference type="GO" id="GO:0005634">
    <property type="term" value="C:nucleus"/>
    <property type="evidence" value="ECO:0007669"/>
    <property type="project" value="UniProtKB-SubCell"/>
</dbReference>
<dbReference type="EMBL" id="JAKUCV010004077">
    <property type="protein sequence ID" value="KAJ4836558.1"/>
    <property type="molecule type" value="Genomic_DNA"/>
</dbReference>